<evidence type="ECO:0000313" key="4">
    <source>
        <dbReference type="Proteomes" id="UP001232755"/>
    </source>
</evidence>
<dbReference type="Pfam" id="PF01471">
    <property type="entry name" value="PG_binding_1"/>
    <property type="match status" value="1"/>
</dbReference>
<feature type="domain" description="Peptidoglycan binding-like" evidence="2">
    <location>
        <begin position="77"/>
        <end position="131"/>
    </location>
</feature>
<dbReference type="Gene3D" id="1.10.101.10">
    <property type="entry name" value="PGBD-like superfamily/PGBD"/>
    <property type="match status" value="1"/>
</dbReference>
<sequence>MKRLRRPRVTTGAVASLLLLSGLGLGVATATPAAAYAGYCNSGYATKTKTLSGSTYTAYLPGYNRNADCLMDRGAQSSSVAMLQRSLNVCYGSRLDFSLAEDGIFGSATERALQAAQRDEDIEDDGVYGKDSRTNLLWEFTRGGSYKCVRL</sequence>
<dbReference type="EMBL" id="JAUSYP010000001">
    <property type="protein sequence ID" value="MDQ0750761.1"/>
    <property type="molecule type" value="Genomic_DNA"/>
</dbReference>
<name>A0ABU0QTR1_9ACTN</name>
<dbReference type="SUPFAM" id="SSF47090">
    <property type="entry name" value="PGBD-like"/>
    <property type="match status" value="1"/>
</dbReference>
<dbReference type="InterPro" id="IPR036366">
    <property type="entry name" value="PGBDSf"/>
</dbReference>
<accession>A0ABU0QTR1</accession>
<evidence type="ECO:0000313" key="3">
    <source>
        <dbReference type="EMBL" id="MDQ0750761.1"/>
    </source>
</evidence>
<gene>
    <name evidence="3" type="ORF">QF034_004992</name>
</gene>
<protein>
    <submittedName>
        <fullName evidence="3">Peptidoglycan hydrolase-like protein with peptidoglycan-binding domain</fullName>
    </submittedName>
</protein>
<keyword evidence="1" id="KW-0732">Signal</keyword>
<proteinExistence type="predicted"/>
<comment type="caution">
    <text evidence="3">The sequence shown here is derived from an EMBL/GenBank/DDBJ whole genome shotgun (WGS) entry which is preliminary data.</text>
</comment>
<evidence type="ECO:0000259" key="2">
    <source>
        <dbReference type="Pfam" id="PF01471"/>
    </source>
</evidence>
<dbReference type="RefSeq" id="WP_306964586.1">
    <property type="nucleotide sequence ID" value="NZ_JAUSYP010000001.1"/>
</dbReference>
<reference evidence="3 4" key="1">
    <citation type="submission" date="2023-07" db="EMBL/GenBank/DDBJ databases">
        <title>Comparative genomics of wheat-associated soil bacteria to identify genetic determinants of phenazine resistance.</title>
        <authorList>
            <person name="Mouncey N."/>
        </authorList>
    </citation>
    <scope>NUCLEOTIDE SEQUENCE [LARGE SCALE GENOMIC DNA]</scope>
    <source>
        <strain evidence="3 4">B3I12</strain>
    </source>
</reference>
<keyword evidence="4" id="KW-1185">Reference proteome</keyword>
<organism evidence="3 4">
    <name type="scientific">Streptomyces africanus</name>
    <dbReference type="NCBI Taxonomy" id="231024"/>
    <lineage>
        <taxon>Bacteria</taxon>
        <taxon>Bacillati</taxon>
        <taxon>Actinomycetota</taxon>
        <taxon>Actinomycetes</taxon>
        <taxon>Kitasatosporales</taxon>
        <taxon>Streptomycetaceae</taxon>
        <taxon>Streptomyces</taxon>
    </lineage>
</organism>
<dbReference type="InterPro" id="IPR002477">
    <property type="entry name" value="Peptidoglycan-bd-like"/>
</dbReference>
<feature type="chain" id="PRO_5046510121" evidence="1">
    <location>
        <begin position="31"/>
        <end position="151"/>
    </location>
</feature>
<feature type="signal peptide" evidence="1">
    <location>
        <begin position="1"/>
        <end position="30"/>
    </location>
</feature>
<dbReference type="Proteomes" id="UP001232755">
    <property type="component" value="Unassembled WGS sequence"/>
</dbReference>
<evidence type="ECO:0000256" key="1">
    <source>
        <dbReference type="SAM" id="SignalP"/>
    </source>
</evidence>
<dbReference type="InterPro" id="IPR036365">
    <property type="entry name" value="PGBD-like_sf"/>
</dbReference>